<organism evidence="3 4">
    <name type="scientific">Tanacetum coccineum</name>
    <dbReference type="NCBI Taxonomy" id="301880"/>
    <lineage>
        <taxon>Eukaryota</taxon>
        <taxon>Viridiplantae</taxon>
        <taxon>Streptophyta</taxon>
        <taxon>Embryophyta</taxon>
        <taxon>Tracheophyta</taxon>
        <taxon>Spermatophyta</taxon>
        <taxon>Magnoliopsida</taxon>
        <taxon>eudicotyledons</taxon>
        <taxon>Gunneridae</taxon>
        <taxon>Pentapetalae</taxon>
        <taxon>asterids</taxon>
        <taxon>campanulids</taxon>
        <taxon>Asterales</taxon>
        <taxon>Asteraceae</taxon>
        <taxon>Asteroideae</taxon>
        <taxon>Anthemideae</taxon>
        <taxon>Anthemidinae</taxon>
        <taxon>Tanacetum</taxon>
    </lineage>
</organism>
<dbReference type="Proteomes" id="UP001151760">
    <property type="component" value="Unassembled WGS sequence"/>
</dbReference>
<feature type="region of interest" description="Disordered" evidence="2">
    <location>
        <begin position="182"/>
        <end position="205"/>
    </location>
</feature>
<feature type="compositionally biased region" description="Low complexity" evidence="2">
    <location>
        <begin position="184"/>
        <end position="196"/>
    </location>
</feature>
<sequence length="391" mass="43706">MSYFLKFPIAGNVRIDKDLALKENEIIVQHTTPPLPSSDPIPEKSDHQKVVKHEDERVLAAKRKAQAAKIGTRRLHSEQFRHSSLCFPLTTVIPDNVNVSARDRNQILQDAEHEEKETGNDSNPAANDMNEEEEINSPHSGLSPHSVHSTHSDRSICFEDQHNVRSGDYDLYRSGNDNIQHAATGSTISSSSSGSGRLAFPTRHSAGDGAGMPSYFRESFLGNTSLPALQRSWFELGRGALAQIDILQRRTALSDDHKALQQVNLSCVNKEVALVEKLAAVEREKDDLLDQNKAQGEKIQQLEEALIYKDLYLSEEKISVDNLRGNLECLTTDLAQTEIVRYNYVRHLLPTVVQRLLSSDEYKKDLSNVFNQAIDAGWSEGVQVGRTDEEI</sequence>
<evidence type="ECO:0000313" key="4">
    <source>
        <dbReference type="Proteomes" id="UP001151760"/>
    </source>
</evidence>
<name>A0ABQ4WW53_9ASTR</name>
<protein>
    <submittedName>
        <fullName evidence="3">Uncharacterized protein</fullName>
    </submittedName>
</protein>
<comment type="caution">
    <text evidence="3">The sequence shown here is derived from an EMBL/GenBank/DDBJ whole genome shotgun (WGS) entry which is preliminary data.</text>
</comment>
<dbReference type="EMBL" id="BQNB010008978">
    <property type="protein sequence ID" value="GJS57048.1"/>
    <property type="molecule type" value="Genomic_DNA"/>
</dbReference>
<gene>
    <name evidence="3" type="ORF">Tco_0651832</name>
</gene>
<feature type="region of interest" description="Disordered" evidence="2">
    <location>
        <begin position="110"/>
        <end position="153"/>
    </location>
</feature>
<accession>A0ABQ4WW53</accession>
<evidence type="ECO:0000256" key="1">
    <source>
        <dbReference type="SAM" id="Coils"/>
    </source>
</evidence>
<evidence type="ECO:0000313" key="3">
    <source>
        <dbReference type="EMBL" id="GJS57048.1"/>
    </source>
</evidence>
<reference evidence="3" key="1">
    <citation type="journal article" date="2022" name="Int. J. Mol. Sci.">
        <title>Draft Genome of Tanacetum Coccineum: Genomic Comparison of Closely Related Tanacetum-Family Plants.</title>
        <authorList>
            <person name="Yamashiro T."/>
            <person name="Shiraishi A."/>
            <person name="Nakayama K."/>
            <person name="Satake H."/>
        </authorList>
    </citation>
    <scope>NUCLEOTIDE SEQUENCE</scope>
</reference>
<keyword evidence="4" id="KW-1185">Reference proteome</keyword>
<keyword evidence="1" id="KW-0175">Coiled coil</keyword>
<evidence type="ECO:0000256" key="2">
    <source>
        <dbReference type="SAM" id="MobiDB-lite"/>
    </source>
</evidence>
<reference evidence="3" key="2">
    <citation type="submission" date="2022-01" db="EMBL/GenBank/DDBJ databases">
        <authorList>
            <person name="Yamashiro T."/>
            <person name="Shiraishi A."/>
            <person name="Satake H."/>
            <person name="Nakayama K."/>
        </authorList>
    </citation>
    <scope>NUCLEOTIDE SEQUENCE</scope>
</reference>
<proteinExistence type="predicted"/>
<feature type="coiled-coil region" evidence="1">
    <location>
        <begin position="271"/>
        <end position="305"/>
    </location>
</feature>
<feature type="compositionally biased region" description="Basic and acidic residues" evidence="2">
    <location>
        <begin position="110"/>
        <end position="119"/>
    </location>
</feature>